<dbReference type="Pfam" id="PF23106">
    <property type="entry name" value="EGF_Teneurin"/>
    <property type="match status" value="1"/>
</dbReference>
<dbReference type="AlphaFoldDB" id="A0A7R8WCF2"/>
<dbReference type="InterPro" id="IPR057629">
    <property type="entry name" value="Teneurin1-4_GBD"/>
</dbReference>
<feature type="transmembrane region" description="Helical" evidence="5">
    <location>
        <begin position="163"/>
        <end position="184"/>
    </location>
</feature>
<dbReference type="Gene3D" id="2.60.120.260">
    <property type="entry name" value="Galactose-binding domain-like"/>
    <property type="match status" value="1"/>
</dbReference>
<gene>
    <name evidence="7" type="ORF">CTOB1V02_LOCUS4470</name>
</gene>
<feature type="compositionally biased region" description="Low complexity" evidence="4">
    <location>
        <begin position="212"/>
        <end position="228"/>
    </location>
</feature>
<proteinExistence type="predicted"/>
<evidence type="ECO:0000313" key="7">
    <source>
        <dbReference type="EMBL" id="CAD7226552.1"/>
    </source>
</evidence>
<dbReference type="PANTHER" id="PTHR11219:SF69">
    <property type="entry name" value="TENEURIN-A"/>
    <property type="match status" value="1"/>
</dbReference>
<dbReference type="EMBL" id="OB660858">
    <property type="protein sequence ID" value="CAD7226552.1"/>
    <property type="molecule type" value="Genomic_DNA"/>
</dbReference>
<organism evidence="7">
    <name type="scientific">Cyprideis torosa</name>
    <dbReference type="NCBI Taxonomy" id="163714"/>
    <lineage>
        <taxon>Eukaryota</taxon>
        <taxon>Metazoa</taxon>
        <taxon>Ecdysozoa</taxon>
        <taxon>Arthropoda</taxon>
        <taxon>Crustacea</taxon>
        <taxon>Oligostraca</taxon>
        <taxon>Ostracoda</taxon>
        <taxon>Podocopa</taxon>
        <taxon>Podocopida</taxon>
        <taxon>Cytherocopina</taxon>
        <taxon>Cytheroidea</taxon>
        <taxon>Cytherideidae</taxon>
        <taxon>Cyprideis</taxon>
    </lineage>
</organism>
<reference evidence="7" key="1">
    <citation type="submission" date="2020-11" db="EMBL/GenBank/DDBJ databases">
        <authorList>
            <person name="Tran Van P."/>
        </authorList>
    </citation>
    <scope>NUCLEOTIDE SEQUENCE</scope>
</reference>
<evidence type="ECO:0000256" key="3">
    <source>
        <dbReference type="ARBA" id="ARBA00023157"/>
    </source>
</evidence>
<dbReference type="InterPro" id="IPR051216">
    <property type="entry name" value="Teneurin"/>
</dbReference>
<dbReference type="PANTHER" id="PTHR11219">
    <property type="entry name" value="TENEURIN AND N-ACETYLGLUCOSAMINE-1-PHOSPHODIESTER ALPHA-N-ACETYLGLUCOSAMINIDASE"/>
    <property type="match status" value="1"/>
</dbReference>
<keyword evidence="5" id="KW-1133">Transmembrane helix</keyword>
<evidence type="ECO:0000256" key="5">
    <source>
        <dbReference type="SAM" id="Phobius"/>
    </source>
</evidence>
<evidence type="ECO:0000256" key="4">
    <source>
        <dbReference type="SAM" id="MobiDB-lite"/>
    </source>
</evidence>
<protein>
    <recommendedName>
        <fullName evidence="6">Teneurin-1-4-like galactose-binding domain-containing protein</fullName>
    </recommendedName>
</protein>
<keyword evidence="5" id="KW-0472">Membrane</keyword>
<feature type="domain" description="Teneurin-1-4-like galactose-binding" evidence="6">
    <location>
        <begin position="324"/>
        <end position="443"/>
    </location>
</feature>
<evidence type="ECO:0000256" key="1">
    <source>
        <dbReference type="ARBA" id="ARBA00022536"/>
    </source>
</evidence>
<dbReference type="OrthoDB" id="6375966at2759"/>
<feature type="compositionally biased region" description="Polar residues" evidence="4">
    <location>
        <begin position="229"/>
        <end position="242"/>
    </location>
</feature>
<accession>A0A7R8WCF2</accession>
<feature type="region of interest" description="Disordered" evidence="4">
    <location>
        <begin position="208"/>
        <end position="245"/>
    </location>
</feature>
<keyword evidence="5" id="KW-0812">Transmembrane</keyword>
<dbReference type="Pfam" id="PF23093">
    <property type="entry name" value="GBD_Tenm3"/>
    <property type="match status" value="1"/>
</dbReference>
<dbReference type="GO" id="GO:0008045">
    <property type="term" value="P:motor neuron axon guidance"/>
    <property type="evidence" value="ECO:0007669"/>
    <property type="project" value="TreeGrafter"/>
</dbReference>
<sequence>MLSLDPYFFGATVANDTLTGHYCEAPFLCPGSCFSGRADYNASPNLASPSDCGTHGIPGDEPEEKVSGSVYAQPQLKGMGSDSGYGHYAQPGRFSDSSTLQHQHHMPVIPVYPVCQALSTLPHPSSSMAPDSSGGGHRFGKGGRSSSFLKIDKFRTRFCTWRTATFVLAFVVVILLALVLFLALSNPTSLKHCKIIREDGGVMIAAANRDTSSSSSSSRSSSASLNSSPHQTSWQSLDNSPQGEPKKEQMFAQVVPLYAMNTSSGPDSSHPPIRLIHRTSIFRKNLVSPDEKGFDCDAATHRVLTADCNRLTFLLRLPACVFQVSFWRLDLHIKEEGWVWLNLTIPRGARLAVYGRRNVPPTITTFDFVHFVKNDRVIEPSSGSVSSLMAARTSSDLAGRRVARDVFQGSGVVNVSAVEYLETGKWCVSVFNDDLHSHDVAFVLAHARTHHMGCSPPDCNGHGDCVAGKCSCYSGFEGADCSYSEYQPVCITQSLQCS</sequence>
<evidence type="ECO:0000256" key="2">
    <source>
        <dbReference type="ARBA" id="ARBA00022737"/>
    </source>
</evidence>
<keyword evidence="1" id="KW-0245">EGF-like domain</keyword>
<keyword evidence="2" id="KW-0677">Repeat</keyword>
<name>A0A7R8WCF2_9CRUS</name>
<evidence type="ECO:0000259" key="6">
    <source>
        <dbReference type="Pfam" id="PF23093"/>
    </source>
</evidence>
<keyword evidence="3" id="KW-1015">Disulfide bond</keyword>